<accession>A0A7X6D5M7</accession>
<feature type="non-terminal residue" evidence="2">
    <location>
        <position position="1"/>
    </location>
</feature>
<proteinExistence type="predicted"/>
<protein>
    <submittedName>
        <fullName evidence="2">Uncharacterized protein</fullName>
    </submittedName>
</protein>
<gene>
    <name evidence="2" type="ORF">HCN56_23315</name>
</gene>
<feature type="non-terminal residue" evidence="2">
    <location>
        <position position="1711"/>
    </location>
</feature>
<sequence length="1711" mass="190263">LRQPTEHEFFAQLTNTWLGTNAGHDRYTGLPMHNTQQWVHNFVHRTTTHQPHVQLLVPLLTELYGTTRNPDLTTPNPRDAIRTEDHTWAAFRTLLDPHTTTTDAADTPTPAPRIVTTSDALAAPTPHANDALANLLADAAGPDIISYPNYNQLVFILHKARPAFGRFHYRLQTITKLIMGLHPNYPVGRQEIITALEWATQADMHNQANTVAEIAAFVRARTDPSVLAQNYIQLNVPELAGWATDPRSVATYARMADQGNIWRGSRQAGYPGGRALIAKMSYNNFHDLQSKVGPQEAWHSDVRGRVEQALRNRVLHHYTTADRVGALLAPGSGGVLKSKNQLMWETAGTATNNTPAFDQVEFANDAFVFFFLAAPDATFRPSRFGAGTAGPVRVALSQQAMLDNGWIMLTDLADREWPTLRADIRGNLLSYRNDSDTAANSPEARMQAAQRQIAAIWRNDHSNLNEMANVITSSLSRGFKRKSNQLEQWHVETIVHFAQLNKEIREKFRATGTWDTLQGHIADLNKYRKKSRHFSRQVRRYWPQISYSVASNWAYPMGGGTTRHIDGSARSGKEPARLAGQFSDTTDFLDNNVLAGAHIVPGLALRAVLEIQRIEQRGGNQALVDRLKNMTGDQLVDTLMKDFIRPQVMVPGPVPITRDNIQYPPTISTTSTTALAAPGPHTNDTFKDLLADAAGPDITSYAYYGELIQTLGDVKSAFEPHQYNLEAITRQILGMKADAPVGMADIIEALEWSGQAHMHNEAGTVADIASYVLDMKTQPNSPRSEVDEAALAQQHIEQHIPELATWADTPAADAAYTHMTRDGNLWQLARARHGYPQGRALIAQMSQENLRDLNNEIGTAQDWRQDVRTRLEQALTNRVLHHYTTADRVTTMLAPGNGVMKSKLKLMLDTAGMAENNTPELDKVEFANDGFVFFFLADPNAPFRDSRFAQGSGGPARITVPQSRLTDSGWLMVTDFYDREWPTLRADADGNLLSYRRDTEDKAHSPEAKLHDAGIHTKNLWNRGKNAEFNDGVKLSAIDLHNAARNNPDFTPGDIKDIVAFAKTYQETKDGLAATGDWETLQQHNTARDQHLATSQRFDRQVRRYYPHITGFIDYSTEGGTTRHIDGEARDGKEPARTNNQFTDRADQLRNNILAGPHIIPGLAARGVLEILRIEQQGGHQTLVDQLKNMTGDQLVDTLMKDFIRPQVMIPDTVPITHDNIQYPPTTNTTTSTTALAAPGPHNNDSLKDLLADAAGPDITSYAYYSELIQTLGDVKSAFEPHQYNLEAITRQILGMKADAPVGMADIIEALEWSGQAHMHNEAGTVADIASYVLDQKTQPNTPQDPADVPPQPDPEAVAQQHIDQYVPALSAWAQEPSSAAAYTRLSGWGNIWAGALAYGYPAGRALIAQMSQDNVRDMDNEIGQPEAWHQDVRARLEQALSNRVLHHYTTADRVETMLPQGLPHEMKSKAQLMWETAGTAANNTPPFDQIEFANDAFVFFFLADPDAPFRDSRFGQGGGGPARIALPQSRLTDSGWLMLTDFHDREWPTLRADDEGNLLSYRRDAPGKDNSPEARMKSARYFIGDIWNDGGRADLDQRAGAASSDLARALANDPAALDTATVERIVSFAEVNKEIREKLRADNEWDALQQHSADREKHLNSSLRFDQQVRRYWPQMIYSAASNWSYPMRGGTTRHIDGEARDGKEPARAN</sequence>
<organism evidence="2 3">
    <name type="scientific">Streptomyces lonarensis</name>
    <dbReference type="NCBI Taxonomy" id="700599"/>
    <lineage>
        <taxon>Bacteria</taxon>
        <taxon>Bacillati</taxon>
        <taxon>Actinomycetota</taxon>
        <taxon>Actinomycetes</taxon>
        <taxon>Kitasatosporales</taxon>
        <taxon>Streptomycetaceae</taxon>
        <taxon>Streptomyces</taxon>
    </lineage>
</organism>
<evidence type="ECO:0000313" key="3">
    <source>
        <dbReference type="Proteomes" id="UP000578686"/>
    </source>
</evidence>
<keyword evidence="3" id="KW-1185">Reference proteome</keyword>
<name>A0A7X6D5M7_9ACTN</name>
<dbReference type="RefSeq" id="WP_209313096.1">
    <property type="nucleotide sequence ID" value="NZ_JAAVJD010000305.1"/>
</dbReference>
<feature type="region of interest" description="Disordered" evidence="1">
    <location>
        <begin position="1337"/>
        <end position="1357"/>
    </location>
</feature>
<reference evidence="2 3" key="1">
    <citation type="submission" date="2020-03" db="EMBL/GenBank/DDBJ databases">
        <title>Draft genome of Streptomyces sp. ventii, isolated from the Axial Seamount in the Pacific Ocean, and resequencing of the two type strains Streptomyces lonarensis strain NCL 716 and Streptomyces bohaiensis strain 11A07.</title>
        <authorList>
            <person name="Loughran R.M."/>
            <person name="Pfannmuller K.M."/>
            <person name="Wasson B.J."/>
            <person name="Deadmond M.C."/>
            <person name="Paddock B.E."/>
            <person name="Koyack M.J."/>
            <person name="Gallegos D.A."/>
            <person name="Mitchell E.A."/>
            <person name="Ushijima B."/>
            <person name="Saw J.H."/>
            <person name="Mcphail K.L."/>
            <person name="Videau P."/>
        </authorList>
    </citation>
    <scope>NUCLEOTIDE SEQUENCE [LARGE SCALE GENOMIC DNA]</scope>
    <source>
        <strain evidence="2 3">NCL716</strain>
    </source>
</reference>
<comment type="caution">
    <text evidence="2">The sequence shown here is derived from an EMBL/GenBank/DDBJ whole genome shotgun (WGS) entry which is preliminary data.</text>
</comment>
<evidence type="ECO:0000256" key="1">
    <source>
        <dbReference type="SAM" id="MobiDB-lite"/>
    </source>
</evidence>
<dbReference type="EMBL" id="JAAVJD010000305">
    <property type="protein sequence ID" value="NJQ08423.1"/>
    <property type="molecule type" value="Genomic_DNA"/>
</dbReference>
<dbReference type="Proteomes" id="UP000578686">
    <property type="component" value="Unassembled WGS sequence"/>
</dbReference>
<evidence type="ECO:0000313" key="2">
    <source>
        <dbReference type="EMBL" id="NJQ08423.1"/>
    </source>
</evidence>